<feature type="binding site" evidence="7">
    <location>
        <position position="171"/>
    </location>
    <ligand>
        <name>Zn(2+)</name>
        <dbReference type="ChEBI" id="CHEBI:29105"/>
    </ligand>
</feature>
<dbReference type="CDD" id="cd07153">
    <property type="entry name" value="Fur_like"/>
    <property type="match status" value="1"/>
</dbReference>
<keyword evidence="6" id="KW-0804">Transcription</keyword>
<dbReference type="Proteomes" id="UP000078437">
    <property type="component" value="Chromosome"/>
</dbReference>
<evidence type="ECO:0000256" key="7">
    <source>
        <dbReference type="PIRSR" id="PIRSR602481-1"/>
    </source>
</evidence>
<dbReference type="PANTHER" id="PTHR33202">
    <property type="entry name" value="ZINC UPTAKE REGULATION PROTEIN"/>
    <property type="match status" value="1"/>
</dbReference>
<dbReference type="SUPFAM" id="SSF46785">
    <property type="entry name" value="Winged helix' DNA-binding domain"/>
    <property type="match status" value="1"/>
</dbReference>
<keyword evidence="4" id="KW-0805">Transcription regulation</keyword>
<evidence type="ECO:0000256" key="3">
    <source>
        <dbReference type="ARBA" id="ARBA00022833"/>
    </source>
</evidence>
<evidence type="ECO:0000256" key="8">
    <source>
        <dbReference type="SAM" id="MobiDB-lite"/>
    </source>
</evidence>
<keyword evidence="2" id="KW-0678">Repressor</keyword>
<evidence type="ECO:0000256" key="5">
    <source>
        <dbReference type="ARBA" id="ARBA00023125"/>
    </source>
</evidence>
<dbReference type="GO" id="GO:1900376">
    <property type="term" value="P:regulation of secondary metabolite biosynthetic process"/>
    <property type="evidence" value="ECO:0007669"/>
    <property type="project" value="TreeGrafter"/>
</dbReference>
<evidence type="ECO:0000256" key="4">
    <source>
        <dbReference type="ARBA" id="ARBA00023015"/>
    </source>
</evidence>
<keyword evidence="10" id="KW-1185">Reference proteome</keyword>
<evidence type="ECO:0000313" key="10">
    <source>
        <dbReference type="Proteomes" id="UP000078437"/>
    </source>
</evidence>
<dbReference type="GO" id="GO:0045892">
    <property type="term" value="P:negative regulation of DNA-templated transcription"/>
    <property type="evidence" value="ECO:0007669"/>
    <property type="project" value="TreeGrafter"/>
</dbReference>
<dbReference type="Pfam" id="PF01475">
    <property type="entry name" value="FUR"/>
    <property type="match status" value="1"/>
</dbReference>
<dbReference type="AlphaFoldDB" id="A0A191WG73"/>
<reference evidence="9 10" key="1">
    <citation type="journal article" date="2016" name="Int. J. Syst. Evol. Microbiol.">
        <title>Agromyces aureus sp. nov., isolated from the rhizosphere of Salix caprea L. grown in a heavy-metal-contaminated soil.</title>
        <authorList>
            <person name="Corretto E."/>
            <person name="Antonielli L."/>
            <person name="Sessitsch A."/>
            <person name="Compant S."/>
            <person name="Gorfer M."/>
            <person name="Kuffner M."/>
            <person name="Brader G."/>
        </authorList>
    </citation>
    <scope>NUCLEOTIDE SEQUENCE [LARGE SCALE GENOMIC DNA]</scope>
    <source>
        <strain evidence="9 10">AR33</strain>
    </source>
</reference>
<dbReference type="KEGG" id="agy:ATC03_11000"/>
<evidence type="ECO:0000256" key="6">
    <source>
        <dbReference type="ARBA" id="ARBA00023163"/>
    </source>
</evidence>
<feature type="region of interest" description="Disordered" evidence="8">
    <location>
        <begin position="1"/>
        <end position="33"/>
    </location>
</feature>
<dbReference type="GO" id="GO:0008270">
    <property type="term" value="F:zinc ion binding"/>
    <property type="evidence" value="ECO:0007669"/>
    <property type="project" value="TreeGrafter"/>
</dbReference>
<dbReference type="Gene3D" id="1.10.10.10">
    <property type="entry name" value="Winged helix-like DNA-binding domain superfamily/Winged helix DNA-binding domain"/>
    <property type="match status" value="1"/>
</dbReference>
<dbReference type="EMBL" id="CP013979">
    <property type="protein sequence ID" value="ANJ27173.1"/>
    <property type="molecule type" value="Genomic_DNA"/>
</dbReference>
<dbReference type="InterPro" id="IPR002481">
    <property type="entry name" value="FUR"/>
</dbReference>
<dbReference type="Gene3D" id="3.30.1490.190">
    <property type="match status" value="1"/>
</dbReference>
<protein>
    <recommendedName>
        <fullName evidence="11">Fur family transcriptional regulator</fullName>
    </recommendedName>
</protein>
<evidence type="ECO:0008006" key="11">
    <source>
        <dbReference type="Google" id="ProtNLM"/>
    </source>
</evidence>
<dbReference type="InterPro" id="IPR043135">
    <property type="entry name" value="Fur_C"/>
</dbReference>
<proteinExistence type="inferred from homology"/>
<dbReference type="InterPro" id="IPR036388">
    <property type="entry name" value="WH-like_DNA-bd_sf"/>
</dbReference>
<feature type="binding site" evidence="7">
    <location>
        <position position="131"/>
    </location>
    <ligand>
        <name>Zn(2+)</name>
        <dbReference type="ChEBI" id="CHEBI:29105"/>
    </ligand>
</feature>
<evidence type="ECO:0000256" key="2">
    <source>
        <dbReference type="ARBA" id="ARBA00022491"/>
    </source>
</evidence>
<evidence type="ECO:0000256" key="1">
    <source>
        <dbReference type="ARBA" id="ARBA00007957"/>
    </source>
</evidence>
<dbReference type="STRING" id="453304.ATC03_11000"/>
<name>A0A191WG73_9MICO</name>
<sequence length="195" mass="20534">MEGMTANRPGHTHGTPPARDSTDPHAGLHHDSPERAEQAGIAALRDHGERVTDARRAVLGVLARTHEHVSADHVVALLEHGDPRVHRATVYRTLEVLAERGIVSSLHTAGGATAYHLATPAPGHEHLHAYCRVCGDVVVIPADCLDEAVREVTRVSGLTIDPQQSTLIGVCARCAEAAAAGRGHAVTPAGRTESS</sequence>
<comment type="similarity">
    <text evidence="1">Belongs to the Fur family.</text>
</comment>
<dbReference type="InterPro" id="IPR036390">
    <property type="entry name" value="WH_DNA-bd_sf"/>
</dbReference>
<dbReference type="GO" id="GO:0003700">
    <property type="term" value="F:DNA-binding transcription factor activity"/>
    <property type="evidence" value="ECO:0007669"/>
    <property type="project" value="InterPro"/>
</dbReference>
<dbReference type="RefSeq" id="WP_084003439.1">
    <property type="nucleotide sequence ID" value="NZ_CP013979.1"/>
</dbReference>
<accession>A0A191WG73</accession>
<keyword evidence="5" id="KW-0238">DNA-binding</keyword>
<feature type="binding site" evidence="7">
    <location>
        <position position="134"/>
    </location>
    <ligand>
        <name>Zn(2+)</name>
        <dbReference type="ChEBI" id="CHEBI:29105"/>
    </ligand>
</feature>
<feature type="binding site" evidence="7">
    <location>
        <position position="174"/>
    </location>
    <ligand>
        <name>Zn(2+)</name>
        <dbReference type="ChEBI" id="CHEBI:29105"/>
    </ligand>
</feature>
<comment type="cofactor">
    <cofactor evidence="7">
        <name>Zn(2+)</name>
        <dbReference type="ChEBI" id="CHEBI:29105"/>
    </cofactor>
    <text evidence="7">Binds 1 zinc ion per subunit.</text>
</comment>
<gene>
    <name evidence="9" type="ORF">ATC03_11000</name>
</gene>
<feature type="compositionally biased region" description="Basic and acidic residues" evidence="8">
    <location>
        <begin position="20"/>
        <end position="33"/>
    </location>
</feature>
<organism evidence="9 10">
    <name type="scientific">Agromyces aureus</name>
    <dbReference type="NCBI Taxonomy" id="453304"/>
    <lineage>
        <taxon>Bacteria</taxon>
        <taxon>Bacillati</taxon>
        <taxon>Actinomycetota</taxon>
        <taxon>Actinomycetes</taxon>
        <taxon>Micrococcales</taxon>
        <taxon>Microbacteriaceae</taxon>
        <taxon>Agromyces</taxon>
    </lineage>
</organism>
<evidence type="ECO:0000313" key="9">
    <source>
        <dbReference type="EMBL" id="ANJ27173.1"/>
    </source>
</evidence>
<dbReference type="OrthoDB" id="8659436at2"/>
<keyword evidence="7" id="KW-0479">Metal-binding</keyword>
<dbReference type="PANTHER" id="PTHR33202:SF7">
    <property type="entry name" value="FERRIC UPTAKE REGULATION PROTEIN"/>
    <property type="match status" value="1"/>
</dbReference>
<dbReference type="GO" id="GO:0000976">
    <property type="term" value="F:transcription cis-regulatory region binding"/>
    <property type="evidence" value="ECO:0007669"/>
    <property type="project" value="TreeGrafter"/>
</dbReference>
<reference evidence="10" key="2">
    <citation type="submission" date="2016-01" db="EMBL/GenBank/DDBJ databases">
        <title>Complete genome sequence of Agromyces aureus AR33T and comparison with related organisms.</title>
        <authorList>
            <person name="Corretto E."/>
            <person name="Antonielli L."/>
            <person name="Sessitsch A."/>
            <person name="Brader G."/>
        </authorList>
    </citation>
    <scope>NUCLEOTIDE SEQUENCE [LARGE SCALE GENOMIC DNA]</scope>
    <source>
        <strain evidence="10">AR33</strain>
    </source>
</reference>
<keyword evidence="3 7" id="KW-0862">Zinc</keyword>